<dbReference type="InterPro" id="IPR011042">
    <property type="entry name" value="6-blade_b-propeller_TolB-like"/>
</dbReference>
<dbReference type="InterPro" id="IPR023415">
    <property type="entry name" value="LDLR_class-A_CS"/>
</dbReference>
<accession>A0A7M5TRH4</accession>
<evidence type="ECO:0000256" key="14">
    <source>
        <dbReference type="ARBA" id="ARBA00023157"/>
    </source>
</evidence>
<feature type="disulfide bond" evidence="17">
    <location>
        <begin position="1084"/>
        <end position="1099"/>
    </location>
</feature>
<evidence type="ECO:0000256" key="8">
    <source>
        <dbReference type="ARBA" id="ARBA00022729"/>
    </source>
</evidence>
<keyword evidence="9" id="KW-0677">Repeat</keyword>
<keyword evidence="5" id="KW-0245">EGF-like domain</keyword>
<evidence type="ECO:0000256" key="2">
    <source>
        <dbReference type="ARBA" id="ARBA00004251"/>
    </source>
</evidence>
<dbReference type="Proteomes" id="UP000594262">
    <property type="component" value="Unplaced"/>
</dbReference>
<evidence type="ECO:0000256" key="12">
    <source>
        <dbReference type="ARBA" id="ARBA00022989"/>
    </source>
</evidence>
<dbReference type="SUPFAM" id="SSF63825">
    <property type="entry name" value="YWTD domain"/>
    <property type="match status" value="1"/>
</dbReference>
<dbReference type="OrthoDB" id="443634at2759"/>
<evidence type="ECO:0000256" key="16">
    <source>
        <dbReference type="ARBA" id="ARBA00023180"/>
    </source>
</evidence>
<feature type="disulfide bond" evidence="17">
    <location>
        <begin position="1124"/>
        <end position="1139"/>
    </location>
</feature>
<dbReference type="PROSITE" id="PS01209">
    <property type="entry name" value="LDLRA_1"/>
    <property type="match status" value="3"/>
</dbReference>
<dbReference type="Gene3D" id="2.130.10.10">
    <property type="entry name" value="YVTN repeat-like/Quinoprotein amine dehydrogenase"/>
    <property type="match status" value="1"/>
</dbReference>
<dbReference type="InterPro" id="IPR015943">
    <property type="entry name" value="WD40/YVTN_repeat-like_dom_sf"/>
</dbReference>
<keyword evidence="10" id="KW-0967">Endosome</keyword>
<feature type="disulfide bond" evidence="17">
    <location>
        <begin position="1302"/>
        <end position="1317"/>
    </location>
</feature>
<comment type="caution">
    <text evidence="17">Lacks conserved residue(s) required for the propagation of feature annotation.</text>
</comment>
<dbReference type="GO" id="GO:0005768">
    <property type="term" value="C:endosome"/>
    <property type="evidence" value="ECO:0007669"/>
    <property type="project" value="UniProtKB-SubCell"/>
</dbReference>
<evidence type="ECO:0000313" key="23">
    <source>
        <dbReference type="EnsemblMetazoa" id="CLYHEMP000735.2"/>
    </source>
</evidence>
<dbReference type="Gene3D" id="2.10.70.80">
    <property type="match status" value="1"/>
</dbReference>
<feature type="disulfide bond" evidence="17">
    <location>
        <begin position="1212"/>
        <end position="1227"/>
    </location>
</feature>
<evidence type="ECO:0000256" key="17">
    <source>
        <dbReference type="PROSITE-ProRule" id="PRU00124"/>
    </source>
</evidence>
<comment type="subcellular location">
    <subcellularLocation>
        <location evidence="2">Cell membrane</location>
        <topology evidence="2">Single-pass type I membrane protein</topology>
    </subcellularLocation>
    <subcellularLocation>
        <location evidence="3">Endoplasmic reticulum membrane</location>
        <topology evidence="3">Single-pass membrane protein</topology>
    </subcellularLocation>
    <subcellularLocation>
        <location evidence="1">Endosome</location>
    </subcellularLocation>
</comment>
<feature type="domain" description="VPS10" evidence="22">
    <location>
        <begin position="112"/>
        <end position="736"/>
    </location>
</feature>
<dbReference type="InterPro" id="IPR000033">
    <property type="entry name" value="LDLR_classB_rpt"/>
</dbReference>
<dbReference type="GO" id="GO:0006897">
    <property type="term" value="P:endocytosis"/>
    <property type="evidence" value="ECO:0007669"/>
    <property type="project" value="UniProtKB-KW"/>
</dbReference>
<proteinExistence type="predicted"/>
<organism evidence="23 24">
    <name type="scientific">Clytia hemisphaerica</name>
    <dbReference type="NCBI Taxonomy" id="252671"/>
    <lineage>
        <taxon>Eukaryota</taxon>
        <taxon>Metazoa</taxon>
        <taxon>Cnidaria</taxon>
        <taxon>Hydrozoa</taxon>
        <taxon>Hydroidolina</taxon>
        <taxon>Leptothecata</taxon>
        <taxon>Obeliida</taxon>
        <taxon>Clytiidae</taxon>
        <taxon>Clytia</taxon>
    </lineage>
</organism>
<dbReference type="GO" id="GO:0005789">
    <property type="term" value="C:endoplasmic reticulum membrane"/>
    <property type="evidence" value="ECO:0007669"/>
    <property type="project" value="UniProtKB-SubCell"/>
</dbReference>
<dbReference type="GO" id="GO:0005886">
    <property type="term" value="C:plasma membrane"/>
    <property type="evidence" value="ECO:0007669"/>
    <property type="project" value="UniProtKB-SubCell"/>
</dbReference>
<dbReference type="SUPFAM" id="SSF57424">
    <property type="entry name" value="LDL receptor-like module"/>
    <property type="match status" value="7"/>
</dbReference>
<dbReference type="Gene3D" id="4.10.400.10">
    <property type="entry name" value="Low-density Lipoprotein Receptor"/>
    <property type="match status" value="6"/>
</dbReference>
<dbReference type="Gene3D" id="2.120.10.30">
    <property type="entry name" value="TolB, C-terminal domain"/>
    <property type="match status" value="1"/>
</dbReference>
<dbReference type="Gene3D" id="4.10.1220.10">
    <property type="entry name" value="EGF-type module"/>
    <property type="match status" value="1"/>
</dbReference>
<keyword evidence="13 20" id="KW-0472">Membrane</keyword>
<dbReference type="SUPFAM" id="SSF110296">
    <property type="entry name" value="Oligoxyloglucan reducing end-specific cellobiohydrolase"/>
    <property type="match status" value="1"/>
</dbReference>
<dbReference type="PANTHER" id="PTHR12106:SF27">
    <property type="entry name" value="SORTILIN-RELATED RECEPTOR"/>
    <property type="match status" value="1"/>
</dbReference>
<evidence type="ECO:0000259" key="22">
    <source>
        <dbReference type="SMART" id="SM00602"/>
    </source>
</evidence>
<evidence type="ECO:0000256" key="11">
    <source>
        <dbReference type="ARBA" id="ARBA00022824"/>
    </source>
</evidence>
<dbReference type="GO" id="GO:0006892">
    <property type="term" value="P:post-Golgi vesicle-mediated transport"/>
    <property type="evidence" value="ECO:0007669"/>
    <property type="project" value="TreeGrafter"/>
</dbReference>
<evidence type="ECO:0000256" key="18">
    <source>
        <dbReference type="PROSITE-ProRule" id="PRU00461"/>
    </source>
</evidence>
<dbReference type="GO" id="GO:0005794">
    <property type="term" value="C:Golgi apparatus"/>
    <property type="evidence" value="ECO:0007669"/>
    <property type="project" value="TreeGrafter"/>
</dbReference>
<dbReference type="Pfam" id="PF15901">
    <property type="entry name" value="Sortilin_C"/>
    <property type="match status" value="1"/>
</dbReference>
<evidence type="ECO:0000256" key="9">
    <source>
        <dbReference type="ARBA" id="ARBA00022737"/>
    </source>
</evidence>
<feature type="repeat" description="LDL-receptor class B" evidence="18">
    <location>
        <begin position="868"/>
        <end position="913"/>
    </location>
</feature>
<dbReference type="PROSITE" id="PS50068">
    <property type="entry name" value="LDLRA_2"/>
    <property type="match status" value="7"/>
</dbReference>
<feature type="chain" id="PRO_5029648879" description="VPS10 domain-containing protein" evidence="21">
    <location>
        <begin position="20"/>
        <end position="1757"/>
    </location>
</feature>
<feature type="disulfide bond" evidence="17">
    <location>
        <begin position="1112"/>
        <end position="1130"/>
    </location>
</feature>
<dbReference type="Pfam" id="PF00057">
    <property type="entry name" value="Ldl_recept_a"/>
    <property type="match status" value="5"/>
</dbReference>
<dbReference type="SMART" id="SM00192">
    <property type="entry name" value="LDLa"/>
    <property type="match status" value="9"/>
</dbReference>
<evidence type="ECO:0000256" key="10">
    <source>
        <dbReference type="ARBA" id="ARBA00022753"/>
    </source>
</evidence>
<feature type="signal peptide" evidence="21">
    <location>
        <begin position="1"/>
        <end position="19"/>
    </location>
</feature>
<dbReference type="RefSeq" id="XP_066913019.1">
    <property type="nucleotide sequence ID" value="XM_067056918.1"/>
</dbReference>
<feature type="transmembrane region" description="Helical" evidence="20">
    <location>
        <begin position="1679"/>
        <end position="1701"/>
    </location>
</feature>
<evidence type="ECO:0000256" key="15">
    <source>
        <dbReference type="ARBA" id="ARBA00023170"/>
    </source>
</evidence>
<evidence type="ECO:0000313" key="24">
    <source>
        <dbReference type="Proteomes" id="UP000594262"/>
    </source>
</evidence>
<feature type="disulfide bond" evidence="17">
    <location>
        <begin position="1252"/>
        <end position="1267"/>
    </location>
</feature>
<feature type="region of interest" description="Disordered" evidence="19">
    <location>
        <begin position="1651"/>
        <end position="1672"/>
    </location>
</feature>
<keyword evidence="7 20" id="KW-0812">Transmembrane</keyword>
<reference evidence="23" key="1">
    <citation type="submission" date="2021-01" db="UniProtKB">
        <authorList>
            <consortium name="EnsemblMetazoa"/>
        </authorList>
    </citation>
    <scope>IDENTIFICATION</scope>
</reference>
<keyword evidence="24" id="KW-1185">Reference proteome</keyword>
<dbReference type="InterPro" id="IPR031777">
    <property type="entry name" value="Sortilin_C"/>
</dbReference>
<evidence type="ECO:0000256" key="19">
    <source>
        <dbReference type="SAM" id="MobiDB-lite"/>
    </source>
</evidence>
<evidence type="ECO:0000256" key="20">
    <source>
        <dbReference type="SAM" id="Phobius"/>
    </source>
</evidence>
<keyword evidence="16" id="KW-0325">Glycoprotein</keyword>
<feature type="disulfide bond" evidence="17">
    <location>
        <begin position="1144"/>
        <end position="1156"/>
    </location>
</feature>
<feature type="disulfide bond" evidence="17">
    <location>
        <begin position="1151"/>
        <end position="1169"/>
    </location>
</feature>
<dbReference type="GeneID" id="136800290"/>
<keyword evidence="6" id="KW-0254">Endocytosis</keyword>
<dbReference type="InterPro" id="IPR002172">
    <property type="entry name" value="LDrepeatLR_classA_rpt"/>
</dbReference>
<feature type="repeat" description="LDL-receptor class B" evidence="18">
    <location>
        <begin position="914"/>
        <end position="956"/>
    </location>
</feature>
<keyword evidence="15" id="KW-0675">Receptor</keyword>
<evidence type="ECO:0000256" key="7">
    <source>
        <dbReference type="ARBA" id="ARBA00022692"/>
    </source>
</evidence>
<dbReference type="InterPro" id="IPR050310">
    <property type="entry name" value="VPS10-sortilin"/>
</dbReference>
<evidence type="ECO:0000256" key="5">
    <source>
        <dbReference type="ARBA" id="ARBA00022536"/>
    </source>
</evidence>
<dbReference type="SMART" id="SM00135">
    <property type="entry name" value="LY"/>
    <property type="match status" value="5"/>
</dbReference>
<dbReference type="FunFam" id="2.120.10.30:FF:000241">
    <property type="entry name" value="Low-density lipoprotein receptor-related protein 6"/>
    <property type="match status" value="1"/>
</dbReference>
<evidence type="ECO:0000256" key="3">
    <source>
        <dbReference type="ARBA" id="ARBA00004389"/>
    </source>
</evidence>
<sequence length="1757" mass="197817">MAIAATALSLLFIVSSCLQMNEGSISLSQSLMDRNEVDGNRKKFIINLNSDDQNSGDPAMDEIGKRFRRAVKNDLEKIKSSPYAFNDKHFIAEVHWSGANSSSIMVLMRDPDNLMSSSRPSNFYVSRDYGKTYTNVTGNFTLSDGSLATISSFFSSKADNRKYILVAKYHRVLFVSDDECKTFRRVSTTFYPSEVKYHPRYSYYVALHEKEMGSKRLYTSTNNGRYWRFKASDVESYTWSYYPPVDTTSYLYYFKHTAGQGVLLKTRAWSYFYSRTLAQGVEDFLMINQYMFTTKNGTKNGTKNLLVSTNRNGFESTNFPFTNSTSMLSLNFLVADASENETFVAVAFNNKTANLYISDFEGKKYSLALENVLYFNKQDKGVNRFFRHDFVELHRVLGVSGVYIATNLTQGKPGTRHLQSWITFNKGGDWSHIVPPPELCTDSKKTGSLCALQLSQEFGFHNPYTRFTPIYSKKSAPGFILATGNVGPYLNSTPNVFLSTDAGISWRKILDGHYYYAFVDHGGIIVGAQKYGYTDTLKFSWDEGHSWQDYKFSKDPVRVYGLLTEPGEKSAIFTVYASKANGHSWFVIQVDFRQFLGRPCDKSKDYYLWELGDLRNDTQHCSLGKKQKYERRLADHKCYNGYNYDRAVEVSNCLCTREDFMCDFGFKEFVLGWFGTFCFPDINFFNATIKQPSWCQPGLLYNISSGYRKIPGDTCEGGDFDKKFLPETRACHIDPIDDFVLYAKSSYIMRYDLKSHQSVRMHLNGMKNVISLDYDYAGKTLFYADITLDRIMRMNLTTGHLHEVLQFDEERTYVEGIAYDWMNKDIYYTDVGSAEIGIISVDGRFKKKLFGPSDVGKPRGIAVHPAKGVMAWTDLGSNPSITIANMDGSGKKNLLSTSQNIKTPNDVAFDYESNLLYWTDSGMDRIERIQLDGRGRKVIQSSGVSNPYSLDIYKQKIVWDDWSYGGVQLMDKESGDGKQNLVNWLYKPTALRAFWEGKQKLDNNPCAPGHHNCTFKCLPANGKPSCVCPEGLKPVSGPLQCKCPNEEVFDRKTNACRPPKNETCTAHQFTCTHSKECIPDHWKCDGDKDCGDGSDEWGCAAPEVCKVNQFRCANGACILRSWKCDNEEDCSDGSDEKNCTTAGCAVGHVKCPTSECIPNNWVCDGEDDCADGWDEKDCSQTTTVRPTVVCPATQFGCIKYNRYRCLSNSFKCNGDNDCDDGSDERGCAKVICSALERNCDNGLQCIARRYWCNGWPDCNDGSDENNCAFTTPPRPTSPEICSGNGTYPCDNRRRCYGPEQRCNGIPDCNDGADEKGCPTRTTPRPTIPGKCKGYQCKKSVNCIGYHQTCDGRTDCPHGDDEWPASCACTFRCPDNNACATRCNGIPECKGKEDEAKCDTEKGKVDCALPSPFSKKCDGSCFNITVMCDDQALCDDASDEPADCKKTDRVRNLVIQKDVLKHEHVLLMWSAPTKAFPLGQLDYFDIQYMRLGDKSKKVIKKRAEINKRSLDIGDLDHCSKYIFAIAVVVKNVSNLYIEQTIETGGWQVPSKKFKVVVHEDSLSWQEVSGPCAKRYASTVIARRLKCFTMIGDMMIPSINEDLQNPGSVVNPMQFFTGKPNGTYSCRIEINYAPENTDADTTYTTAFSESFDIVNNPKTPDSGGHTGGNPKSANRRRNNTLMWAIPVALVVLALFMGLGVMVYKYRRLQHSFLAFAARGNYTRQEDDLDDDDNMVVGFHAGEDTPMINRFSDDEPLVVA</sequence>
<name>A0A7M5TRH4_9CNID</name>
<dbReference type="FunFam" id="4.10.400.10:FF:000011">
    <property type="entry name" value="Low-density lipoprotein receptor-related protein 1"/>
    <property type="match status" value="1"/>
</dbReference>
<dbReference type="Pfam" id="PF15902">
    <property type="entry name" value="Sortilin-Vps10"/>
    <property type="match status" value="1"/>
</dbReference>
<keyword evidence="4" id="KW-1003">Cell membrane</keyword>
<dbReference type="PROSITE" id="PS51120">
    <property type="entry name" value="LDLRB"/>
    <property type="match status" value="2"/>
</dbReference>
<feature type="disulfide bond" evidence="17">
    <location>
        <begin position="1105"/>
        <end position="1117"/>
    </location>
</feature>
<keyword evidence="14 17" id="KW-1015">Disulfide bond</keyword>
<evidence type="ECO:0000256" key="21">
    <source>
        <dbReference type="SAM" id="SignalP"/>
    </source>
</evidence>
<evidence type="ECO:0000256" key="1">
    <source>
        <dbReference type="ARBA" id="ARBA00004177"/>
    </source>
</evidence>
<dbReference type="InterPro" id="IPR006581">
    <property type="entry name" value="VPS10"/>
</dbReference>
<dbReference type="Gene3D" id="3.30.60.270">
    <property type="match status" value="1"/>
</dbReference>
<keyword evidence="8 21" id="KW-0732">Signal</keyword>
<dbReference type="InterPro" id="IPR031778">
    <property type="entry name" value="Sortilin_N"/>
</dbReference>
<evidence type="ECO:0000256" key="6">
    <source>
        <dbReference type="ARBA" id="ARBA00022583"/>
    </source>
</evidence>
<dbReference type="SMART" id="SM00602">
    <property type="entry name" value="VPS10"/>
    <property type="match status" value="1"/>
</dbReference>
<evidence type="ECO:0000256" key="13">
    <source>
        <dbReference type="ARBA" id="ARBA00023136"/>
    </source>
</evidence>
<dbReference type="PANTHER" id="PTHR12106">
    <property type="entry name" value="SORTILIN RELATED"/>
    <property type="match status" value="1"/>
</dbReference>
<dbReference type="PRINTS" id="PR00261">
    <property type="entry name" value="LDLRECEPTOR"/>
</dbReference>
<keyword evidence="12 20" id="KW-1133">Transmembrane helix</keyword>
<feature type="disulfide bond" evidence="17">
    <location>
        <begin position="1163"/>
        <end position="1178"/>
    </location>
</feature>
<keyword evidence="11" id="KW-0256">Endoplasmic reticulum</keyword>
<dbReference type="InterPro" id="IPR036055">
    <property type="entry name" value="LDL_receptor-like_sf"/>
</dbReference>
<evidence type="ECO:0000256" key="4">
    <source>
        <dbReference type="ARBA" id="ARBA00022475"/>
    </source>
</evidence>
<dbReference type="FunFam" id="4.10.400.10:FF:000002">
    <property type="entry name" value="Low-density lipoprotein receptor-related protein 1"/>
    <property type="match status" value="1"/>
</dbReference>
<dbReference type="EnsemblMetazoa" id="CLYHEMT000735.2">
    <property type="protein sequence ID" value="CLYHEMP000735.2"/>
    <property type="gene ID" value="CLYHEMG000735"/>
</dbReference>
<dbReference type="CDD" id="cd00112">
    <property type="entry name" value="LDLa"/>
    <property type="match status" value="6"/>
</dbReference>
<protein>
    <recommendedName>
        <fullName evidence="22">VPS10 domain-containing protein</fullName>
    </recommendedName>
</protein>